<dbReference type="STRING" id="34475.A0A4Y9Y027"/>
<feature type="transmembrane region" description="Helical" evidence="10">
    <location>
        <begin position="230"/>
        <end position="250"/>
    </location>
</feature>
<dbReference type="GO" id="GO:0006506">
    <property type="term" value="P:GPI anchor biosynthetic process"/>
    <property type="evidence" value="ECO:0007669"/>
    <property type="project" value="TreeGrafter"/>
</dbReference>
<keyword evidence="3 10" id="KW-0328">Glycosyltransferase</keyword>
<gene>
    <name evidence="12" type="ORF">EVJ58_g8081</name>
</gene>
<evidence type="ECO:0000256" key="3">
    <source>
        <dbReference type="ARBA" id="ARBA00022676"/>
    </source>
</evidence>
<dbReference type="PANTHER" id="PTHR22760:SF4">
    <property type="entry name" value="GPI MANNOSYLTRANSFERASE 3"/>
    <property type="match status" value="1"/>
</dbReference>
<sequence length="897" mass="100779">MQISTTIVLAVRVTVALLTRTFFQPDEYFQSLEVAHHLVFGYGNLTWEWLTAQPIRSIIYPALNVPVYWALGLGGLDATKLLIWAPKVLHGILAAGTDVYVDELAPLPVTHIVLPRTLAVTFALQLLGNHPNHRRTQPLSLGYNHSTQEAIRPTNAVIWVYMSGLLLWRLRRQPRHLASLLLNVAVVGLLVTLAVFLLDSAYYGSPTCTPLNFLRTNLSSVSLFYGISQWHYYFSQAIPILCTSALPFVLHGAWLAMWSPNPALKVLLGLIGWTIGVYSLAGHKEWRFIHPLLPLMHILAAKSLVDVTPRSSGRPAAVSIRKSHRALLLTTLPLAVYVVLFHSRSQIEVVHYLGDLPSEELHSVGFLMPCHSTPWQAYLHRPDLASPGRLWALGCEPPITGQNLTSYRDQTDIFYESPANYLRTRFPGSVDPAFPASPMPSTPPGATLPDHGDWKHEWPEYLVMFGALLHDGEQQSVHRQYYTRLELYRRATAVSASLPSILPGAMSSSGPQPSLPVELWLHIFRLSTLSPLTTRLYVVSYSPFQTIPLEAEDESVTKKTKSALVQVCKQWRAWALDLLFEDVWIECPEKMSSLLGDGSGCGRWVRRASLPYMSSATVSPRPLEANKMLEQCPHLEVLVRKGPTRRDVDTRFEFAAECPAMPSLKRVDWWHVNEAARSGGINLLGDVLQKAPNVQYLSLGGYVRFSSLSVNGTAITLSSLTTLRFLRLNAALVRQTCGWSMPALQHIIIDTVEDVAVLSMFWESFGEQIRTIELGHYLSYFVHDWLSFILRGCPHITELNYYIHFTAIPTFDDEKDTFPLLTTVGLHAQPNMMISPESSGYWGRMQSHFAMMCCPCFPAVKKVLLYGDWSGISSDIRYPFLVQPLLDRRITIERVET</sequence>
<organism evidence="12 13">
    <name type="scientific">Rhodofomes roseus</name>
    <dbReference type="NCBI Taxonomy" id="34475"/>
    <lineage>
        <taxon>Eukaryota</taxon>
        <taxon>Fungi</taxon>
        <taxon>Dikarya</taxon>
        <taxon>Basidiomycota</taxon>
        <taxon>Agaricomycotina</taxon>
        <taxon>Agaricomycetes</taxon>
        <taxon>Polyporales</taxon>
        <taxon>Rhodofomes</taxon>
    </lineage>
</organism>
<feature type="transmembrane region" description="Helical" evidence="10">
    <location>
        <begin position="262"/>
        <end position="281"/>
    </location>
</feature>
<keyword evidence="11" id="KW-0732">Signal</keyword>
<evidence type="ECO:0000313" key="12">
    <source>
        <dbReference type="EMBL" id="TFY55705.1"/>
    </source>
</evidence>
<dbReference type="Proteomes" id="UP000298390">
    <property type="component" value="Unassembled WGS sequence"/>
</dbReference>
<dbReference type="GO" id="GO:0005789">
    <property type="term" value="C:endoplasmic reticulum membrane"/>
    <property type="evidence" value="ECO:0007669"/>
    <property type="project" value="UniProtKB-SubCell"/>
</dbReference>
<keyword evidence="6 10" id="KW-0256">Endoplasmic reticulum</keyword>
<feature type="transmembrane region" description="Helical" evidence="10">
    <location>
        <begin position="180"/>
        <end position="203"/>
    </location>
</feature>
<dbReference type="EMBL" id="SEKV01000567">
    <property type="protein sequence ID" value="TFY55705.1"/>
    <property type="molecule type" value="Genomic_DNA"/>
</dbReference>
<comment type="function">
    <text evidence="9">Mannosyltransferase involved in glycosylphosphatidylinositol-anchor biosynthesis. Transfers the third mannose to Man2-GlcN-acyl-PI during GPI precursor assembly.</text>
</comment>
<evidence type="ECO:0000256" key="9">
    <source>
        <dbReference type="ARBA" id="ARBA00024708"/>
    </source>
</evidence>
<evidence type="ECO:0000313" key="13">
    <source>
        <dbReference type="Proteomes" id="UP000298390"/>
    </source>
</evidence>
<evidence type="ECO:0000256" key="2">
    <source>
        <dbReference type="ARBA" id="ARBA00006065"/>
    </source>
</evidence>
<dbReference type="AlphaFoldDB" id="A0A4Y9Y027"/>
<keyword evidence="8 10" id="KW-0472">Membrane</keyword>
<keyword evidence="5 10" id="KW-0812">Transmembrane</keyword>
<keyword evidence="7 10" id="KW-1133">Transmembrane helix</keyword>
<dbReference type="EC" id="2.4.1.-" evidence="10"/>
<dbReference type="InterPro" id="IPR032675">
    <property type="entry name" value="LRR_dom_sf"/>
</dbReference>
<evidence type="ECO:0000256" key="6">
    <source>
        <dbReference type="ARBA" id="ARBA00022824"/>
    </source>
</evidence>
<evidence type="ECO:0000256" key="8">
    <source>
        <dbReference type="ARBA" id="ARBA00023136"/>
    </source>
</evidence>
<evidence type="ECO:0000256" key="7">
    <source>
        <dbReference type="ARBA" id="ARBA00022989"/>
    </source>
</evidence>
<dbReference type="PANTHER" id="PTHR22760">
    <property type="entry name" value="GLYCOSYLTRANSFERASE"/>
    <property type="match status" value="1"/>
</dbReference>
<name>A0A4Y9Y027_9APHY</name>
<evidence type="ECO:0000256" key="4">
    <source>
        <dbReference type="ARBA" id="ARBA00022679"/>
    </source>
</evidence>
<evidence type="ECO:0000256" key="11">
    <source>
        <dbReference type="SAM" id="SignalP"/>
    </source>
</evidence>
<evidence type="ECO:0000256" key="1">
    <source>
        <dbReference type="ARBA" id="ARBA00004477"/>
    </source>
</evidence>
<evidence type="ECO:0000256" key="10">
    <source>
        <dbReference type="RuleBase" id="RU363075"/>
    </source>
</evidence>
<feature type="chain" id="PRO_5021410262" description="Mannosyltransferase" evidence="11">
    <location>
        <begin position="17"/>
        <end position="897"/>
    </location>
</feature>
<dbReference type="InterPro" id="IPR005599">
    <property type="entry name" value="GPI_mannosylTrfase"/>
</dbReference>
<accession>A0A4Y9Y027</accession>
<protein>
    <recommendedName>
        <fullName evidence="10">Mannosyltransferase</fullName>
        <ecNumber evidence="10">2.4.1.-</ecNumber>
    </recommendedName>
</protein>
<dbReference type="SUPFAM" id="SSF52047">
    <property type="entry name" value="RNI-like"/>
    <property type="match status" value="1"/>
</dbReference>
<comment type="caution">
    <text evidence="10">Lacks conserved residue(s) required for the propagation of feature annotation.</text>
</comment>
<reference evidence="12 13" key="1">
    <citation type="submission" date="2019-01" db="EMBL/GenBank/DDBJ databases">
        <title>Genome sequencing of the rare red list fungi Fomitopsis rosea.</title>
        <authorList>
            <person name="Buettner E."/>
            <person name="Kellner H."/>
        </authorList>
    </citation>
    <scope>NUCLEOTIDE SEQUENCE [LARGE SCALE GENOMIC DNA]</scope>
    <source>
        <strain evidence="12 13">DSM 105464</strain>
    </source>
</reference>
<comment type="subcellular location">
    <subcellularLocation>
        <location evidence="1 10">Endoplasmic reticulum membrane</location>
        <topology evidence="1 10">Multi-pass membrane protein</topology>
    </subcellularLocation>
</comment>
<evidence type="ECO:0000256" key="5">
    <source>
        <dbReference type="ARBA" id="ARBA00022692"/>
    </source>
</evidence>
<comment type="similarity">
    <text evidence="2">Belongs to the glycosyltransferase 22 family. PIGB subfamily.</text>
</comment>
<dbReference type="Gene3D" id="3.80.10.10">
    <property type="entry name" value="Ribonuclease Inhibitor"/>
    <property type="match status" value="1"/>
</dbReference>
<dbReference type="Pfam" id="PF03901">
    <property type="entry name" value="Glyco_transf_22"/>
    <property type="match status" value="2"/>
</dbReference>
<comment type="caution">
    <text evidence="12">The sequence shown here is derived from an EMBL/GenBank/DDBJ whole genome shotgun (WGS) entry which is preliminary data.</text>
</comment>
<feature type="signal peptide" evidence="11">
    <location>
        <begin position="1"/>
        <end position="16"/>
    </location>
</feature>
<proteinExistence type="inferred from homology"/>
<keyword evidence="4" id="KW-0808">Transferase</keyword>
<dbReference type="GO" id="GO:0000026">
    <property type="term" value="F:alpha-1,2-mannosyltransferase activity"/>
    <property type="evidence" value="ECO:0007669"/>
    <property type="project" value="TreeGrafter"/>
</dbReference>